<name>A0A429G4U1_9CREN</name>
<dbReference type="RefSeq" id="WP_125741847.1">
    <property type="nucleotide sequence ID" value="NZ_RCOR01000025.1"/>
</dbReference>
<evidence type="ECO:0000313" key="5">
    <source>
        <dbReference type="Proteomes" id="UP000278149"/>
    </source>
</evidence>
<dbReference type="Gene3D" id="3.90.770.10">
    <property type="entry name" value="3-hydroxy-3-methylglutaryl-coenzyme A Reductase, Chain A, domain 2"/>
    <property type="match status" value="2"/>
</dbReference>
<dbReference type="Pfam" id="PF00368">
    <property type="entry name" value="HMG-CoA_red"/>
    <property type="match status" value="1"/>
</dbReference>
<dbReference type="GO" id="GO:0015936">
    <property type="term" value="P:coenzyme A metabolic process"/>
    <property type="evidence" value="ECO:0007669"/>
    <property type="project" value="InterPro"/>
</dbReference>
<gene>
    <name evidence="4" type="ORF">D9Q81_05450</name>
</gene>
<keyword evidence="2 3" id="KW-0560">Oxidoreductase</keyword>
<dbReference type="SUPFAM" id="SSF56542">
    <property type="entry name" value="Substrate-binding domain of HMG-CoA reductase"/>
    <property type="match status" value="1"/>
</dbReference>
<comment type="similarity">
    <text evidence="1 3">Belongs to the HMG-CoA reductase family.</text>
</comment>
<proteinExistence type="inferred from homology"/>
<dbReference type="InterPro" id="IPR009023">
    <property type="entry name" value="HMG_CoA_Rdtase_NAD(P)-bd_sf"/>
</dbReference>
<dbReference type="PANTHER" id="PTHR10572:SF24">
    <property type="entry name" value="3-HYDROXY-3-METHYLGLUTARYL-COENZYME A REDUCTASE"/>
    <property type="match status" value="1"/>
</dbReference>
<dbReference type="NCBIfam" id="TIGR00532">
    <property type="entry name" value="HMG_CoA_R_NAD"/>
    <property type="match status" value="1"/>
</dbReference>
<dbReference type="Proteomes" id="UP000278149">
    <property type="component" value="Unassembled WGS sequence"/>
</dbReference>
<dbReference type="InterPro" id="IPR009029">
    <property type="entry name" value="HMG_CoA_Rdtase_sub-bd_dom_sf"/>
</dbReference>
<dbReference type="InterPro" id="IPR002202">
    <property type="entry name" value="HMG_CoA_Rdtase"/>
</dbReference>
<dbReference type="InterPro" id="IPR023074">
    <property type="entry name" value="HMG_CoA_Rdtase_cat_sf"/>
</dbReference>
<dbReference type="SUPFAM" id="SSF55035">
    <property type="entry name" value="NAD-binding domain of HMG-CoA reductase"/>
    <property type="match status" value="1"/>
</dbReference>
<sequence length="423" mass="45937">MRTSRISGFYNLPMDERLKIVKEFAGLTDEEVEVLREGKLPREVADHMIENVIGLYSLPFAIATNFLINGKDYLIPMVIEEPSVVAAASNAAKMARDSGGFEAEATDSIMISQIQVVKVPDLEEAIRRIMAEKDKLIAAANEMDPLLTRLGGGARDLEVRVVGTEAGPMLIVHLLVDTLDAMGANTVNTMAEGLAPTIERLTGGKVYLRILSNLADRRLARAKAKFSKEAIGGEEVVEGIMWAYRFAKHDPYRAATHNKGIMNGIIAVALATGQDTRALEAGAHSYAARSGKYTTLTNYWVDDNGDLWGSIELPLAVGTVGGVVRVHPIAKIALKILGVEKARELAMIMASVGLAQNFAALRALATEGIQAGHMKLHARNIAMSVGASPSEIDEVVERMIRERKINVERAKQILEEMRSGKKA</sequence>
<dbReference type="PANTHER" id="PTHR10572">
    <property type="entry name" value="3-HYDROXY-3-METHYLGLUTARYL-COENZYME A REDUCTASE"/>
    <property type="match status" value="1"/>
</dbReference>
<protein>
    <recommendedName>
        <fullName evidence="3">3-hydroxy-3-methylglutaryl coenzyme A reductase</fullName>
        <shortName evidence="3">HMG-CoA reductase</shortName>
    </recommendedName>
</protein>
<comment type="caution">
    <text evidence="4">The sequence shown here is derived from an EMBL/GenBank/DDBJ whole genome shotgun (WGS) entry which is preliminary data.</text>
</comment>
<reference evidence="4 5" key="1">
    <citation type="submission" date="2018-10" db="EMBL/GenBank/DDBJ databases">
        <title>Co-occurring genomic capacity for anaerobic methane metabolism and dissimilatory sulfite reduction discovered in the Korarchaeota.</title>
        <authorList>
            <person name="Mckay L.J."/>
            <person name="Dlakic M."/>
            <person name="Fields M.W."/>
            <person name="Delmont T.O."/>
            <person name="Eren A.M."/>
            <person name="Jay Z.J."/>
            <person name="Klingelsmith K.B."/>
            <person name="Rusch D.B."/>
            <person name="Inskeep W.P."/>
        </authorList>
    </citation>
    <scope>NUCLEOTIDE SEQUENCE [LARGE SCALE GENOMIC DNA]</scope>
    <source>
        <strain evidence="4 5">WS</strain>
    </source>
</reference>
<dbReference type="AlphaFoldDB" id="A0A429G4U1"/>
<accession>A0A429G4U1</accession>
<organism evidence="4 5">
    <name type="scientific">Candidatus Korarchaeum cryptofilum</name>
    <dbReference type="NCBI Taxonomy" id="498846"/>
    <lineage>
        <taxon>Archaea</taxon>
        <taxon>Thermoproteota</taxon>
        <taxon>Candidatus Korarchaeia</taxon>
        <taxon>Candidatus Korarchaeales</taxon>
        <taxon>Candidatus Korarchaeaceae</taxon>
        <taxon>Candidatus Korarchaeum</taxon>
    </lineage>
</organism>
<dbReference type="CDD" id="cd00644">
    <property type="entry name" value="HMG-CoA_reductase_classII"/>
    <property type="match status" value="1"/>
</dbReference>
<evidence type="ECO:0000256" key="3">
    <source>
        <dbReference type="RuleBase" id="RU361219"/>
    </source>
</evidence>
<evidence type="ECO:0000256" key="1">
    <source>
        <dbReference type="ARBA" id="ARBA00007661"/>
    </source>
</evidence>
<dbReference type="GO" id="GO:0004420">
    <property type="term" value="F:hydroxymethylglutaryl-CoA reductase (NADPH) activity"/>
    <property type="evidence" value="ECO:0007669"/>
    <property type="project" value="InterPro"/>
</dbReference>
<dbReference type="InterPro" id="IPR004553">
    <property type="entry name" value="HMG_CoA_Rdtase_bac-typ"/>
</dbReference>
<dbReference type="PROSITE" id="PS50065">
    <property type="entry name" value="HMG_COA_REDUCTASE_4"/>
    <property type="match status" value="1"/>
</dbReference>
<evidence type="ECO:0000256" key="2">
    <source>
        <dbReference type="ARBA" id="ARBA00023002"/>
    </source>
</evidence>
<evidence type="ECO:0000313" key="4">
    <source>
        <dbReference type="EMBL" id="RSN68765.1"/>
    </source>
</evidence>
<dbReference type="Gene3D" id="1.10.8.660">
    <property type="match status" value="1"/>
</dbReference>
<dbReference type="EMBL" id="RCOR01000025">
    <property type="protein sequence ID" value="RSN68765.1"/>
    <property type="molecule type" value="Genomic_DNA"/>
</dbReference>